<dbReference type="GO" id="GO:0005886">
    <property type="term" value="C:plasma membrane"/>
    <property type="evidence" value="ECO:0007669"/>
    <property type="project" value="UniProtKB-SubCell"/>
</dbReference>
<evidence type="ECO:0000256" key="3">
    <source>
        <dbReference type="ARBA" id="ARBA00022475"/>
    </source>
</evidence>
<feature type="transmembrane region" description="Helical" evidence="8">
    <location>
        <begin position="270"/>
        <end position="292"/>
    </location>
</feature>
<protein>
    <recommendedName>
        <fullName evidence="11">Sulphur transport domain-containing protein</fullName>
    </recommendedName>
</protein>
<gene>
    <name evidence="9" type="ORF">N0V93_007167</name>
</gene>
<comment type="caution">
    <text evidence="9">The sequence shown here is derived from an EMBL/GenBank/DDBJ whole genome shotgun (WGS) entry which is preliminary data.</text>
</comment>
<sequence>MAQTFLTATGSTALAIELLRQFNYAVPQPRSWSSTGLFNSAIDGNILGGLLLGAGMALSSSCPGMALPQLALGLPSAPAAVAGACTGGVVWSALLRPWLTQRRGIRSRHARPPSSMSLPQMLGLSRTMTVLLFEMVLVLAVYVVATRMSTAWSPIRPVVGGLLIGGAQVGSLLLRGSLVGVSTCFEQLGEWVVYMAKGGRRGARPGTSAMLFAAAMVGGAWALAARRPDLTPRIAYSGPSTGTAFTGGILMAVGSRLAGGCTCGHGISGLALLSMSSLVTMIATFVAAIGVLKYMA</sequence>
<feature type="transmembrane region" description="Helical" evidence="8">
    <location>
        <begin position="236"/>
        <end position="258"/>
    </location>
</feature>
<comment type="subcellular location">
    <subcellularLocation>
        <location evidence="1">Cell inner membrane</location>
        <topology evidence="1">Multi-pass membrane protein</topology>
    </subcellularLocation>
</comment>
<dbReference type="PANTHER" id="PTHR30574:SF1">
    <property type="entry name" value="SULPHUR TRANSPORT DOMAIN-CONTAINING PROTEIN"/>
    <property type="match status" value="1"/>
</dbReference>
<dbReference type="Proteomes" id="UP001140453">
    <property type="component" value="Unassembled WGS sequence"/>
</dbReference>
<dbReference type="AlphaFoldDB" id="A0A9W8YQ07"/>
<reference evidence="9" key="1">
    <citation type="submission" date="2022-10" db="EMBL/GenBank/DDBJ databases">
        <title>Tapping the CABI collections for fungal endophytes: first genome assemblies for Collariella, Neodidymelliopsis, Ascochyta clinopodiicola, Didymella pomorum, Didymosphaeria variabile, Neocosmospora piperis and Neocucurbitaria cava.</title>
        <authorList>
            <person name="Hill R."/>
        </authorList>
    </citation>
    <scope>NUCLEOTIDE SEQUENCE</scope>
    <source>
        <strain evidence="9">IMI 355082</strain>
    </source>
</reference>
<keyword evidence="3" id="KW-1003">Cell membrane</keyword>
<dbReference type="PANTHER" id="PTHR30574">
    <property type="entry name" value="INNER MEMBRANE PROTEIN YEDE"/>
    <property type="match status" value="1"/>
</dbReference>
<dbReference type="EMBL" id="JAPEVB010000004">
    <property type="protein sequence ID" value="KAJ4389695.1"/>
    <property type="molecule type" value="Genomic_DNA"/>
</dbReference>
<dbReference type="InterPro" id="IPR007272">
    <property type="entry name" value="Sulf_transp_TsuA/YedE"/>
</dbReference>
<evidence type="ECO:0008006" key="11">
    <source>
        <dbReference type="Google" id="ProtNLM"/>
    </source>
</evidence>
<feature type="transmembrane region" description="Helical" evidence="8">
    <location>
        <begin position="206"/>
        <end position="224"/>
    </location>
</feature>
<evidence type="ECO:0000256" key="5">
    <source>
        <dbReference type="ARBA" id="ARBA00022692"/>
    </source>
</evidence>
<evidence type="ECO:0000256" key="7">
    <source>
        <dbReference type="ARBA" id="ARBA00023136"/>
    </source>
</evidence>
<feature type="transmembrane region" description="Helical" evidence="8">
    <location>
        <begin position="77"/>
        <end position="99"/>
    </location>
</feature>
<keyword evidence="5 8" id="KW-0812">Transmembrane</keyword>
<feature type="transmembrane region" description="Helical" evidence="8">
    <location>
        <begin position="120"/>
        <end position="145"/>
    </location>
</feature>
<organism evidence="9 10">
    <name type="scientific">Gnomoniopsis smithogilvyi</name>
    <dbReference type="NCBI Taxonomy" id="1191159"/>
    <lineage>
        <taxon>Eukaryota</taxon>
        <taxon>Fungi</taxon>
        <taxon>Dikarya</taxon>
        <taxon>Ascomycota</taxon>
        <taxon>Pezizomycotina</taxon>
        <taxon>Sordariomycetes</taxon>
        <taxon>Sordariomycetidae</taxon>
        <taxon>Diaporthales</taxon>
        <taxon>Gnomoniaceae</taxon>
        <taxon>Gnomoniopsis</taxon>
    </lineage>
</organism>
<keyword evidence="2" id="KW-0813">Transport</keyword>
<keyword evidence="7 8" id="KW-0472">Membrane</keyword>
<dbReference type="Pfam" id="PF04143">
    <property type="entry name" value="Sulf_transp"/>
    <property type="match status" value="1"/>
</dbReference>
<evidence type="ECO:0000256" key="8">
    <source>
        <dbReference type="SAM" id="Phobius"/>
    </source>
</evidence>
<evidence type="ECO:0000256" key="1">
    <source>
        <dbReference type="ARBA" id="ARBA00004429"/>
    </source>
</evidence>
<evidence type="ECO:0000256" key="2">
    <source>
        <dbReference type="ARBA" id="ARBA00022448"/>
    </source>
</evidence>
<keyword evidence="4" id="KW-0997">Cell inner membrane</keyword>
<feature type="transmembrane region" description="Helical" evidence="8">
    <location>
        <begin position="157"/>
        <end position="185"/>
    </location>
</feature>
<keyword evidence="6 8" id="KW-1133">Transmembrane helix</keyword>
<keyword evidence="10" id="KW-1185">Reference proteome</keyword>
<evidence type="ECO:0000313" key="10">
    <source>
        <dbReference type="Proteomes" id="UP001140453"/>
    </source>
</evidence>
<accession>A0A9W8YQ07</accession>
<evidence type="ECO:0000256" key="4">
    <source>
        <dbReference type="ARBA" id="ARBA00022519"/>
    </source>
</evidence>
<dbReference type="OrthoDB" id="10254418at2759"/>
<name>A0A9W8YQ07_9PEZI</name>
<proteinExistence type="predicted"/>
<evidence type="ECO:0000256" key="6">
    <source>
        <dbReference type="ARBA" id="ARBA00022989"/>
    </source>
</evidence>
<evidence type="ECO:0000313" key="9">
    <source>
        <dbReference type="EMBL" id="KAJ4389695.1"/>
    </source>
</evidence>